<evidence type="ECO:0000313" key="1">
    <source>
        <dbReference type="EMBL" id="AHF46218.1"/>
    </source>
</evidence>
<name>W0FTM3_9ACTN</name>
<proteinExistence type="predicted"/>
<dbReference type="RefSeq" id="WP_024127944.1">
    <property type="nucleotide sequence ID" value="NC_023316.1"/>
</dbReference>
<sequence length="194" mass="21716">MKFTLIHIFPNGTERPVSEPQPTLRKAAGLAAQSLIDNGRAGKSEANEFADYLATSMHVGATLTHNSSGYAARIELAQLGKVPEQSSLRITKVQKRTYGGVEAERWDVRTGGHLSLRTCYLRWTTDGQHWVVADPVMQDNGVFYKGAEHQPHRAGDLFAWTMRGDGRRHPCYVLVPERQLPRDAPTDRLLLPER</sequence>
<dbReference type="EMBL" id="KF501372">
    <property type="protein sequence ID" value="AHF46218.1"/>
    <property type="molecule type" value="Genomic_DNA"/>
</dbReference>
<gene>
    <name evidence="1" type="ORF">pZL1.53c</name>
</gene>
<keyword evidence="1" id="KW-0614">Plasmid</keyword>
<dbReference type="AlphaFoldDB" id="W0FTM3"/>
<organism evidence="1">
    <name type="scientific">Streptomyces sp. 14R-10</name>
    <dbReference type="NCBI Taxonomy" id="1442159"/>
    <lineage>
        <taxon>Bacteria</taxon>
        <taxon>Bacillati</taxon>
        <taxon>Actinomycetota</taxon>
        <taxon>Actinomycetes</taxon>
        <taxon>Kitasatosporales</taxon>
        <taxon>Streptomycetaceae</taxon>
        <taxon>Streptomyces</taxon>
    </lineage>
</organism>
<reference evidence="1" key="1">
    <citation type="submission" date="2013-08" db="EMBL/GenBank/DDBJ databases">
        <title>Two distinct conjugal transfer systems on Streptomyces plasmid pZL1.</title>
        <authorList>
            <person name="Zhao L."/>
            <person name="Zhong L."/>
            <person name="Qin Z."/>
        </authorList>
    </citation>
    <scope>NUCLEOTIDE SEQUENCE</scope>
    <source>
        <strain evidence="1">14R-10</strain>
        <plasmid evidence="1">pZL1</plasmid>
    </source>
</reference>
<geneLocation type="plasmid" evidence="1">
    <name>pZL1</name>
</geneLocation>
<accession>W0FTM3</accession>
<protein>
    <submittedName>
        <fullName evidence="1">Uncharacterized protein</fullName>
    </submittedName>
</protein>